<evidence type="ECO:0000256" key="1">
    <source>
        <dbReference type="SAM" id="Phobius"/>
    </source>
</evidence>
<proteinExistence type="predicted"/>
<dbReference type="Proteomes" id="UP000309061">
    <property type="component" value="Chromosome"/>
</dbReference>
<dbReference type="EMBL" id="CP046052">
    <property type="protein sequence ID" value="QGM44341.1"/>
    <property type="molecule type" value="Genomic_DNA"/>
</dbReference>
<dbReference type="AlphaFoldDB" id="A0A6B8KBE4"/>
<reference evidence="2 3" key="1">
    <citation type="submission" date="2019-11" db="EMBL/GenBank/DDBJ databases">
        <title>The genome sequence of Methylocystis heyeri.</title>
        <authorList>
            <person name="Oshkin I.Y."/>
            <person name="Miroshnikov K."/>
            <person name="Dedysh S.N."/>
        </authorList>
    </citation>
    <scope>NUCLEOTIDE SEQUENCE [LARGE SCALE GENOMIC DNA]</scope>
    <source>
        <strain evidence="2 3">H2</strain>
    </source>
</reference>
<feature type="transmembrane region" description="Helical" evidence="1">
    <location>
        <begin position="232"/>
        <end position="252"/>
    </location>
</feature>
<evidence type="ECO:0000313" key="3">
    <source>
        <dbReference type="Proteomes" id="UP000309061"/>
    </source>
</evidence>
<keyword evidence="1" id="KW-0812">Transmembrane</keyword>
<keyword evidence="1" id="KW-0472">Membrane</keyword>
<dbReference type="RefSeq" id="WP_136494648.1">
    <property type="nucleotide sequence ID" value="NZ_CP046052.1"/>
</dbReference>
<dbReference type="InterPro" id="IPR005625">
    <property type="entry name" value="PepSY-ass_TM"/>
</dbReference>
<accession>A0A6B8KBE4</accession>
<gene>
    <name evidence="2" type="ORF">H2LOC_000735</name>
</gene>
<evidence type="ECO:0000313" key="2">
    <source>
        <dbReference type="EMBL" id="QGM44341.1"/>
    </source>
</evidence>
<feature type="transmembrane region" description="Helical" evidence="1">
    <location>
        <begin position="33"/>
        <end position="62"/>
    </location>
</feature>
<sequence length="422" mass="45799">MSDNPLSARLGAQDISIKAAQERRARSQAQRRLWLDVHLYLGLVVGAMLAVIGLTGSLLVFWQEIDEWLDPAMFTVAAPPEGERAFAPLSDIRAALEGALPEGAKAGGFSAPRTENGCYKVYYQEKSSGDTRRLCIDPYRAKVLDDKVYWSKSGVLGHSFMSFLFQLHWSLLLYDFFGDNGVVVGVAAILLIVSVASGVYLWWPPPGKWRAALTLKSGARGERLNYDIHKLAGIYTALVMLAVLVSGISMNLHDQFVWAVERAAPLSPAQRGENKSGPAEGRSAIPFEAAVADAAASYPEGRLANVGFPEKEDGVYKICRDEIAALSRFIGTRCVDVDQYSGAILGVADPVEGTAGDVFMQWQWPLHSGRAFGMPGRLLVFATGLACPALFVTGVIRWLQKRRARKETAGRRAAGARGPSVG</sequence>
<name>A0A6B8KBE4_9HYPH</name>
<protein>
    <submittedName>
        <fullName evidence="2">PepSY domain-containing protein</fullName>
    </submittedName>
</protein>
<keyword evidence="1" id="KW-1133">Transmembrane helix</keyword>
<feature type="transmembrane region" description="Helical" evidence="1">
    <location>
        <begin position="378"/>
        <end position="399"/>
    </location>
</feature>
<dbReference type="KEGG" id="mhey:H2LOC_000735"/>
<organism evidence="2 3">
    <name type="scientific">Methylocystis heyeri</name>
    <dbReference type="NCBI Taxonomy" id="391905"/>
    <lineage>
        <taxon>Bacteria</taxon>
        <taxon>Pseudomonadati</taxon>
        <taxon>Pseudomonadota</taxon>
        <taxon>Alphaproteobacteria</taxon>
        <taxon>Hyphomicrobiales</taxon>
        <taxon>Methylocystaceae</taxon>
        <taxon>Methylocystis</taxon>
    </lineage>
</organism>
<keyword evidence="3" id="KW-1185">Reference proteome</keyword>
<dbReference type="PANTHER" id="PTHR34219">
    <property type="entry name" value="IRON-REGULATED INNER MEMBRANE PROTEIN-RELATED"/>
    <property type="match status" value="1"/>
</dbReference>
<feature type="transmembrane region" description="Helical" evidence="1">
    <location>
        <begin position="181"/>
        <end position="203"/>
    </location>
</feature>
<dbReference type="OrthoDB" id="9791166at2"/>
<dbReference type="Pfam" id="PF03929">
    <property type="entry name" value="PepSY_TM"/>
    <property type="match status" value="1"/>
</dbReference>